<organism evidence="1 2">
    <name type="scientific">Paenibacillus yanchengensis</name>
    <dbReference type="NCBI Taxonomy" id="2035833"/>
    <lineage>
        <taxon>Bacteria</taxon>
        <taxon>Bacillati</taxon>
        <taxon>Bacillota</taxon>
        <taxon>Bacilli</taxon>
        <taxon>Bacillales</taxon>
        <taxon>Paenibacillaceae</taxon>
        <taxon>Paenibacillus</taxon>
    </lineage>
</organism>
<accession>A0ABW4YR69</accession>
<reference evidence="2" key="1">
    <citation type="journal article" date="2019" name="Int. J. Syst. Evol. Microbiol.">
        <title>The Global Catalogue of Microorganisms (GCM) 10K type strain sequencing project: providing services to taxonomists for standard genome sequencing and annotation.</title>
        <authorList>
            <consortium name="The Broad Institute Genomics Platform"/>
            <consortium name="The Broad Institute Genome Sequencing Center for Infectious Disease"/>
            <person name="Wu L."/>
            <person name="Ma J."/>
        </authorList>
    </citation>
    <scope>NUCLEOTIDE SEQUENCE [LARGE SCALE GENOMIC DNA]</scope>
    <source>
        <strain evidence="2">GH52</strain>
    </source>
</reference>
<sequence length="145" mass="16720">MTNQTTTIEEVAQERETYKLAFQTVMKYLDGYSKENDDGSILLGLTFFATDELSEVDIDAFMLIEEGFNDEEEDVLESNFNTTRMNIRNEVKVIESTIEMMAHYAIQVGKESIKANEPDVENYFDYIVEPQEYTDAYIIADGCHH</sequence>
<evidence type="ECO:0000313" key="1">
    <source>
        <dbReference type="EMBL" id="MFD2118146.1"/>
    </source>
</evidence>
<dbReference type="EMBL" id="JBHUHO010000050">
    <property type="protein sequence ID" value="MFD2118146.1"/>
    <property type="molecule type" value="Genomic_DNA"/>
</dbReference>
<gene>
    <name evidence="1" type="ORF">ACFSJH_20825</name>
</gene>
<dbReference type="RefSeq" id="WP_377775785.1">
    <property type="nucleotide sequence ID" value="NZ_JBHUHO010000050.1"/>
</dbReference>
<proteinExistence type="predicted"/>
<protein>
    <submittedName>
        <fullName evidence="1">Uncharacterized protein</fullName>
    </submittedName>
</protein>
<keyword evidence="2" id="KW-1185">Reference proteome</keyword>
<comment type="caution">
    <text evidence="1">The sequence shown here is derived from an EMBL/GenBank/DDBJ whole genome shotgun (WGS) entry which is preliminary data.</text>
</comment>
<evidence type="ECO:0000313" key="2">
    <source>
        <dbReference type="Proteomes" id="UP001597362"/>
    </source>
</evidence>
<name>A0ABW4YR69_9BACL</name>
<dbReference type="Proteomes" id="UP001597362">
    <property type="component" value="Unassembled WGS sequence"/>
</dbReference>